<name>A0AAW9RLR7_9GAMM</name>
<evidence type="ECO:0000256" key="1">
    <source>
        <dbReference type="SAM" id="SignalP"/>
    </source>
</evidence>
<sequence length="264" mass="29460">MSITKRKLLIPLIAFAAISTLSLSSPVFAQTTVDQVTQAGEQRADEGAAEQQRIEQVANQTDQLLAQYETELKVVDGLKVYNGLLQRQIDNQEAEKVALTESIDSVALIERQIIPMMTRMLDSLEEFIELDTPFLLKERRDRIARLRDMMERSDVTAAEKFRRVIEAYQIENEYGRTIEAYKGTVSIDGNEQEVDFLRIGRVSLSYQSIGGQHTGAWDPATGSFVSLPPETYKSQVAQGIRVARKQVAPDLLVVPVSAAEGEAQ</sequence>
<dbReference type="RefSeq" id="WP_354696535.1">
    <property type="nucleotide sequence ID" value="NZ_JAZHOG010000012.1"/>
</dbReference>
<dbReference type="PIRSF" id="PIRSF028069">
    <property type="entry name" value="UCP028069"/>
    <property type="match status" value="1"/>
</dbReference>
<dbReference type="AlphaFoldDB" id="A0AAW9RLR7"/>
<reference evidence="2 3" key="1">
    <citation type="submission" date="2024-02" db="EMBL/GenBank/DDBJ databases">
        <title>A novel Wenzhouxiangellaceae bacterium, isolated from coastal sediments.</title>
        <authorList>
            <person name="Du Z.-J."/>
            <person name="Ye Y.-Q."/>
            <person name="Zhang X.-Y."/>
        </authorList>
    </citation>
    <scope>NUCLEOTIDE SEQUENCE [LARGE SCALE GENOMIC DNA]</scope>
    <source>
        <strain evidence="2 3">CH-27</strain>
    </source>
</reference>
<organism evidence="2 3">
    <name type="scientific">Elongatibacter sediminis</name>
    <dbReference type="NCBI Taxonomy" id="3119006"/>
    <lineage>
        <taxon>Bacteria</taxon>
        <taxon>Pseudomonadati</taxon>
        <taxon>Pseudomonadota</taxon>
        <taxon>Gammaproteobacteria</taxon>
        <taxon>Chromatiales</taxon>
        <taxon>Wenzhouxiangellaceae</taxon>
        <taxon>Elongatibacter</taxon>
    </lineage>
</organism>
<dbReference type="Pfam" id="PF11932">
    <property type="entry name" value="DUF3450"/>
    <property type="match status" value="1"/>
</dbReference>
<keyword evidence="3" id="KW-1185">Reference proteome</keyword>
<protein>
    <submittedName>
        <fullName evidence="2">DUF3450 domain-containing protein</fullName>
    </submittedName>
</protein>
<evidence type="ECO:0000313" key="2">
    <source>
        <dbReference type="EMBL" id="MEJ8569210.1"/>
    </source>
</evidence>
<feature type="chain" id="PRO_5043981838" evidence="1">
    <location>
        <begin position="30"/>
        <end position="264"/>
    </location>
</feature>
<dbReference type="EMBL" id="JAZHOG010000012">
    <property type="protein sequence ID" value="MEJ8569210.1"/>
    <property type="molecule type" value="Genomic_DNA"/>
</dbReference>
<keyword evidence="1" id="KW-0732">Signal</keyword>
<feature type="signal peptide" evidence="1">
    <location>
        <begin position="1"/>
        <end position="29"/>
    </location>
</feature>
<accession>A0AAW9RLR7</accession>
<proteinExistence type="predicted"/>
<gene>
    <name evidence="2" type="ORF">V3330_16385</name>
</gene>
<comment type="caution">
    <text evidence="2">The sequence shown here is derived from an EMBL/GenBank/DDBJ whole genome shotgun (WGS) entry which is preliminary data.</text>
</comment>
<evidence type="ECO:0000313" key="3">
    <source>
        <dbReference type="Proteomes" id="UP001359886"/>
    </source>
</evidence>
<dbReference type="InterPro" id="IPR016866">
    <property type="entry name" value="UCP028069"/>
</dbReference>
<dbReference type="Proteomes" id="UP001359886">
    <property type="component" value="Unassembled WGS sequence"/>
</dbReference>